<feature type="domain" description="DUF2059" evidence="1">
    <location>
        <begin position="113"/>
        <end position="171"/>
    </location>
</feature>
<name>A0A2T9JS37_9CAUL</name>
<dbReference type="EMBL" id="QDKQ01000056">
    <property type="protein sequence ID" value="PVM86525.1"/>
    <property type="molecule type" value="Genomic_DNA"/>
</dbReference>
<dbReference type="AlphaFoldDB" id="A0A2T9JS37"/>
<sequence length="190" mass="20285">MGLAPSVLCIHWCGCIEGLAIMKRIVAAVAAFSIVLGAAGPSAASSPRARELAHRYVSAMDMKKNFAPMLDNLMAGMLQQQMASAKGDDEAKALVGKAVREAFNESVEAGMLDRMMAAMEPAIAESFSEDELQAMVDFYESPTGRSIIAKMPSFGVKSSAAVVAIMPEMQADLERRLLAKLAALKSQKEK</sequence>
<comment type="caution">
    <text evidence="2">The sequence shown here is derived from an EMBL/GenBank/DDBJ whole genome shotgun (WGS) entry which is preliminary data.</text>
</comment>
<organism evidence="2 3">
    <name type="scientific">Caulobacter endophyticus</name>
    <dbReference type="NCBI Taxonomy" id="2172652"/>
    <lineage>
        <taxon>Bacteria</taxon>
        <taxon>Pseudomonadati</taxon>
        <taxon>Pseudomonadota</taxon>
        <taxon>Alphaproteobacteria</taxon>
        <taxon>Caulobacterales</taxon>
        <taxon>Caulobacteraceae</taxon>
        <taxon>Caulobacter</taxon>
    </lineage>
</organism>
<dbReference type="Pfam" id="PF09832">
    <property type="entry name" value="DUF2059"/>
    <property type="match status" value="1"/>
</dbReference>
<proteinExistence type="predicted"/>
<evidence type="ECO:0000313" key="2">
    <source>
        <dbReference type="EMBL" id="PVM86525.1"/>
    </source>
</evidence>
<accession>A0A2T9JS37</accession>
<reference evidence="2 3" key="1">
    <citation type="submission" date="2018-04" db="EMBL/GenBank/DDBJ databases">
        <title>The genome sequence of Caulobacter sp. 744.</title>
        <authorList>
            <person name="Gao J."/>
            <person name="Sun J."/>
        </authorList>
    </citation>
    <scope>NUCLEOTIDE SEQUENCE [LARGE SCALE GENOMIC DNA]</scope>
    <source>
        <strain evidence="2 3">774</strain>
    </source>
</reference>
<evidence type="ECO:0000259" key="1">
    <source>
        <dbReference type="Pfam" id="PF09832"/>
    </source>
</evidence>
<gene>
    <name evidence="2" type="ORF">DDF67_16250</name>
</gene>
<keyword evidence="3" id="KW-1185">Reference proteome</keyword>
<evidence type="ECO:0000313" key="3">
    <source>
        <dbReference type="Proteomes" id="UP000245073"/>
    </source>
</evidence>
<dbReference type="Proteomes" id="UP000245073">
    <property type="component" value="Unassembled WGS sequence"/>
</dbReference>
<protein>
    <recommendedName>
        <fullName evidence="1">DUF2059 domain-containing protein</fullName>
    </recommendedName>
</protein>
<dbReference type="InterPro" id="IPR018637">
    <property type="entry name" value="DUF2059"/>
</dbReference>